<organism evidence="2">
    <name type="scientific">Tanacetum cinerariifolium</name>
    <name type="common">Dalmatian daisy</name>
    <name type="synonym">Chrysanthemum cinerariifolium</name>
    <dbReference type="NCBI Taxonomy" id="118510"/>
    <lineage>
        <taxon>Eukaryota</taxon>
        <taxon>Viridiplantae</taxon>
        <taxon>Streptophyta</taxon>
        <taxon>Embryophyta</taxon>
        <taxon>Tracheophyta</taxon>
        <taxon>Spermatophyta</taxon>
        <taxon>Magnoliopsida</taxon>
        <taxon>eudicotyledons</taxon>
        <taxon>Gunneridae</taxon>
        <taxon>Pentapetalae</taxon>
        <taxon>asterids</taxon>
        <taxon>campanulids</taxon>
        <taxon>Asterales</taxon>
        <taxon>Asteraceae</taxon>
        <taxon>Asteroideae</taxon>
        <taxon>Anthemideae</taxon>
        <taxon>Anthemidinae</taxon>
        <taxon>Tanacetum</taxon>
    </lineage>
</organism>
<name>A0A699RQ47_TANCI</name>
<feature type="non-terminal residue" evidence="2">
    <location>
        <position position="153"/>
    </location>
</feature>
<protein>
    <submittedName>
        <fullName evidence="2">Putative ribonuclease H-like domain-containing protein</fullName>
    </submittedName>
</protein>
<accession>A0A699RQ47</accession>
<dbReference type="EMBL" id="BKCJ011116795">
    <property type="protein sequence ID" value="GFC88670.1"/>
    <property type="molecule type" value="Genomic_DNA"/>
</dbReference>
<feature type="non-terminal residue" evidence="2">
    <location>
        <position position="1"/>
    </location>
</feature>
<dbReference type="AlphaFoldDB" id="A0A699RQ47"/>
<feature type="region of interest" description="Disordered" evidence="1">
    <location>
        <begin position="1"/>
        <end position="21"/>
    </location>
</feature>
<reference evidence="2" key="1">
    <citation type="journal article" date="2019" name="Sci. Rep.">
        <title>Draft genome of Tanacetum cinerariifolium, the natural source of mosquito coil.</title>
        <authorList>
            <person name="Yamashiro T."/>
            <person name="Shiraishi A."/>
            <person name="Satake H."/>
            <person name="Nakayama K."/>
        </authorList>
    </citation>
    <scope>NUCLEOTIDE SEQUENCE</scope>
</reference>
<gene>
    <name evidence="2" type="ORF">Tci_860640</name>
</gene>
<evidence type="ECO:0000256" key="1">
    <source>
        <dbReference type="SAM" id="MobiDB-lite"/>
    </source>
</evidence>
<evidence type="ECO:0000313" key="2">
    <source>
        <dbReference type="EMBL" id="GFC88670.1"/>
    </source>
</evidence>
<comment type="caution">
    <text evidence="2">The sequence shown here is derived from an EMBL/GenBank/DDBJ whole genome shotgun (WGS) entry which is preliminary data.</text>
</comment>
<proteinExistence type="predicted"/>
<sequence length="153" mass="17381">STNPHNYDGDAAFDEKEHDFDAKKPESLQAVVLNQENKMTRPRKRLKERVLSNAVNAAGSIVLTIRQNSFKNTNTFSAADMPELEDITYSNDEDVVAAEADFNNLESSIPEEPKRVHEALKDPSWIEAMQEELLQFNMQKVWVLVDLPHGKRA</sequence>